<dbReference type="Proteomes" id="UP000279760">
    <property type="component" value="Chromosome 2"/>
</dbReference>
<evidence type="ECO:0000313" key="1">
    <source>
        <dbReference type="EMBL" id="AYV24143.1"/>
    </source>
</evidence>
<dbReference type="AlphaFoldDB" id="A0A3G4VH89"/>
<dbReference type="InterPro" id="IPR002734">
    <property type="entry name" value="RibDG_C"/>
</dbReference>
<name>A0A3G4VH89_9VIBR</name>
<gene>
    <name evidence="1" type="ORF">ECB94_23025</name>
</gene>
<protein>
    <submittedName>
        <fullName evidence="1">Dihydrofolate reductase</fullName>
    </submittedName>
</protein>
<reference evidence="1 2" key="1">
    <citation type="submission" date="2018-11" db="EMBL/GenBank/DDBJ databases">
        <title>Complete Genome Sequence of Vbrio mediterranei 117-T6: a Potential Pathogen Bacteria Isolated from the Conchocelis of Pyropia.</title>
        <authorList>
            <person name="Liu Q."/>
        </authorList>
    </citation>
    <scope>NUCLEOTIDE SEQUENCE [LARGE SCALE GENOMIC DNA]</scope>
    <source>
        <strain evidence="1 2">117-T6</strain>
    </source>
</reference>
<organism evidence="1 2">
    <name type="scientific">Vibrio mediterranei</name>
    <dbReference type="NCBI Taxonomy" id="689"/>
    <lineage>
        <taxon>Bacteria</taxon>
        <taxon>Pseudomonadati</taxon>
        <taxon>Pseudomonadota</taxon>
        <taxon>Gammaproteobacteria</taxon>
        <taxon>Vibrionales</taxon>
        <taxon>Vibrionaceae</taxon>
        <taxon>Vibrio</taxon>
    </lineage>
</organism>
<proteinExistence type="predicted"/>
<dbReference type="InterPro" id="IPR024072">
    <property type="entry name" value="DHFR-like_dom_sf"/>
</dbReference>
<dbReference type="SUPFAM" id="SSF53597">
    <property type="entry name" value="Dihydrofolate reductase-like"/>
    <property type="match status" value="1"/>
</dbReference>
<sequence length="176" mass="19558">MANIVYIGTSLDGYIADKNNGLDWLHDVPNPEGSDFGFAEFMDRVDGLVMGRNTLEIVLSFGIEWPYSKPVFVLSNTLTKVPEGYEDKVFLVKGKLSDIVSDLNSKGYKNLYIDGGKTIQSFLAEDLIDEMIITTIPVLLGGGIPLFGELDKPLKFQHVSAERYADCIVKNRYVKA</sequence>
<dbReference type="RefSeq" id="WP_124941797.1">
    <property type="nucleotide sequence ID" value="NZ_CP033578.1"/>
</dbReference>
<dbReference type="GO" id="GO:0009231">
    <property type="term" value="P:riboflavin biosynthetic process"/>
    <property type="evidence" value="ECO:0007669"/>
    <property type="project" value="InterPro"/>
</dbReference>
<dbReference type="Pfam" id="PF01872">
    <property type="entry name" value="RibD_C"/>
    <property type="match status" value="1"/>
</dbReference>
<dbReference type="GO" id="GO:0008703">
    <property type="term" value="F:5-amino-6-(5-phosphoribosylamino)uracil reductase activity"/>
    <property type="evidence" value="ECO:0007669"/>
    <property type="project" value="InterPro"/>
</dbReference>
<dbReference type="PANTHER" id="PTHR38011">
    <property type="entry name" value="DIHYDROFOLATE REDUCTASE FAMILY PROTEIN (AFU_ORTHOLOGUE AFUA_8G06820)"/>
    <property type="match status" value="1"/>
</dbReference>
<dbReference type="PANTHER" id="PTHR38011:SF11">
    <property type="entry name" value="2,5-DIAMINO-6-RIBOSYLAMINO-4(3H)-PYRIMIDINONE 5'-PHOSPHATE REDUCTASE"/>
    <property type="match status" value="1"/>
</dbReference>
<dbReference type="GeneID" id="64088273"/>
<accession>A0A3G4VH89</accession>
<dbReference type="EMBL" id="CP033578">
    <property type="protein sequence ID" value="AYV24143.1"/>
    <property type="molecule type" value="Genomic_DNA"/>
</dbReference>
<dbReference type="Gene3D" id="3.40.430.10">
    <property type="entry name" value="Dihydrofolate Reductase, subunit A"/>
    <property type="match status" value="1"/>
</dbReference>
<evidence type="ECO:0000313" key="2">
    <source>
        <dbReference type="Proteomes" id="UP000279760"/>
    </source>
</evidence>
<dbReference type="InterPro" id="IPR050765">
    <property type="entry name" value="Riboflavin_Biosynth_HTPR"/>
</dbReference>